<dbReference type="PROSITE" id="PS51192">
    <property type="entry name" value="HELICASE_ATP_BIND_1"/>
    <property type="match status" value="1"/>
</dbReference>
<name>A0A3P6UL64_LITSI</name>
<sequence length="2000" mass="224041">MILVTPDCRSCWRRYGIAVAACSHRSKLVRFDSGVGSIMSSATRSVRRSRRNVNTATTSANRPDDVVSLNLAGGDTSPPTRRRRYNSDDAMEVCSKREGVSTRRKTDAKIELGVRLIAQMRLIHNTRRIIALERTSIGNEGEDHTDAGVVGSELTFEDNEGFGMSLDSLLGPEAKREDVVIQKQYVRPILGASETSLSPIEIKVEENSAASPCSSYMEQQPSTSTIAAHQASSIPSATAHSTPRSSSAAGVESSVERVAKQEAQVLARIAELRRQGLWTASRLPMIEMPPRNKTHWDYLLEEMRWMAIDFRQERTFKRQAAKKFSYQIARMLRDRKQEKERAEQRAVREAKRVCALIAKMVRDFWQNVDRVVDLRAQEIIESMKRKALDQQLEVMVGRADKLSEMVQEGLIGERSSRASSLQSGDIIKDEDAVSFSTDSDDISISDAEAGDGNVEEEMQGLVTEGGLELDDFLDSLPREYLESFSKSEQQTNLFEPAQGTSSDYKRLAGSEVSTEYTASEITQEEYSTRHSTSLTQSVSSVSEKETLDPAHVENAEKGVIGTAINYDRLTSENSEERQKELANIAEEALKFQPKGFTLETTQVKTEVPHLVRGALREYQMVGLDWLVTLYDNGLNGILADEMGLGKTIQTIALLAHLACKEYIWGPHLIIVPTSVILNWEMEFKKWCPAFKLLTYFGNQKERAEKRKGWSKTNAFHICITSYKIVTQDIRSFKHKTWQYFILDEAQNIKNFKSQRWQTLLNIRARRRLLLTGTPLQNSLMELWSLMHFLMPAIFASHNDFKDWFSNPLSDMMEGNTEWNAPLIQRLHKVLRPFILRRLKSDVEKQLPEKTEHIIKCPLSKRQRCLYDDFMSRRSTRENLRLGSIMSVLNIVMQLRKCCNHPNLFEPRPILSPFVMQRITVTLPGILLNICRGKDLEGTDVLDIFEISPRGSHFASSEGRRLAINEQMLNDHLSRPVDVPMPNLGGFHFSRPPPQLHPQPQTREGSKVFMPVPLPAAGIPRGNELYVSVDDLGNARVYQLVVDSTGGHTVRECEPSSLAGSRLLVSSATSIASATTTSAGTSTQPMLQTPPKFLSAKQDMVDAKTTCSSTAVPLLKPAFRSTTILSQRRSPSDGTAKGTGTVNNGCTSLPETHIAATFPINRTQQVKLLESESADVSTVDTSVDINRVQAEMMEIDEVKPVIAAEQATGKSDLYNFLVLPNTSNAMEHMRVGKLQRCAAICSRRLLFPNVRLMPLVSDELLFVIKKELGRKKHRRNLSATDSLAWLAQSLRDWTIDASRRFTVFVHGALADEPVLQINTTGCHAYIRKEWNDLNDECHHIMLDSDKEFSHIDMMQKLQFPELRLIEYDCGKLQVLNGLLRDLFLYKHRCLIFTQMARVLDILQAFLSFHGYQYFRLDGTTGIEQRQAMTERFNADPKIFCFILSTRSGGIGVNLTGADTVIFYDSDWNPTMDAQAQDRCHRIGQTRNVTIYRLVSERTIEENILRKAMQKRRLGEMAIDEGGFTPEFFKGDNVRDLFEGVANVDDVVAPVAVSDNKEIEKAMTTVEDVQDVHAAQRANAEVEADIAEFDENALVVSVENSQEKIESKYLELINQLKPIERYAVNFLEAEYKPEFEEEVKEAKAMIDSKKDEWMKAQVDVMEEDTGEQQSDDEISLTYLTGFDVPGSVDEVRSKASASRLATLRPQLHKQHSHNLRSATFSALKTRSSPRLVQTKAMHSVSESAVTNKTVLTKLQKAADKTNMHTQYEFESNSSSLVSKSQLKLFPQKPSTEKLTSEEQSRQTRPDLNESSCARVVPLSVAFTKTSASTRGVAGFTHADPPVSSFSTPSFSLLPLTSSSSRTSSRTNTFTSFSPSLSASYPVLEGNKTSVMRRKTFSSSLAAVAYSSSQQLRATAGPSKFSAQTTAIRRRCESGSFEFAKPISSAQKASSHHQSLPGIRIKPTLGDYERPRLCLRKRGESKSGDAESSSTSNTGSENAAESG</sequence>
<evidence type="ECO:0000256" key="8">
    <source>
        <dbReference type="ARBA" id="ARBA00023125"/>
    </source>
</evidence>
<feature type="domain" description="Helicase ATP-binding" evidence="11">
    <location>
        <begin position="627"/>
        <end position="792"/>
    </location>
</feature>
<dbReference type="SMART" id="SM00573">
    <property type="entry name" value="HSA"/>
    <property type="match status" value="1"/>
</dbReference>
<evidence type="ECO:0000313" key="14">
    <source>
        <dbReference type="EMBL" id="VDK79938.1"/>
    </source>
</evidence>
<feature type="compositionally biased region" description="Basic and acidic residues" evidence="10">
    <location>
        <begin position="1788"/>
        <end position="1805"/>
    </location>
</feature>
<feature type="compositionally biased region" description="Low complexity" evidence="10">
    <location>
        <begin position="244"/>
        <end position="253"/>
    </location>
</feature>
<dbReference type="STRING" id="42156.A0A3P6UL64"/>
<keyword evidence="15" id="KW-1185">Reference proteome</keyword>
<feature type="compositionally biased region" description="Low complexity" evidence="10">
    <location>
        <begin position="531"/>
        <end position="541"/>
    </location>
</feature>
<feature type="compositionally biased region" description="Low complexity" evidence="10">
    <location>
        <begin position="1983"/>
        <end position="2000"/>
    </location>
</feature>
<dbReference type="GO" id="GO:0016887">
    <property type="term" value="F:ATP hydrolysis activity"/>
    <property type="evidence" value="ECO:0007669"/>
    <property type="project" value="TreeGrafter"/>
</dbReference>
<dbReference type="InterPro" id="IPR049730">
    <property type="entry name" value="SNF2/RAD54-like_C"/>
</dbReference>
<keyword evidence="8" id="KW-0238">DNA-binding</keyword>
<dbReference type="Pfam" id="PF00176">
    <property type="entry name" value="SNF2-rel_dom"/>
    <property type="match status" value="1"/>
</dbReference>
<dbReference type="PANTHER" id="PTHR45685">
    <property type="entry name" value="HELICASE SRCAP-RELATED"/>
    <property type="match status" value="1"/>
</dbReference>
<evidence type="ECO:0000259" key="13">
    <source>
        <dbReference type="PROSITE" id="PS51204"/>
    </source>
</evidence>
<feature type="region of interest" description="Disordered" evidence="10">
    <location>
        <begin position="1784"/>
        <end position="1808"/>
    </location>
</feature>
<evidence type="ECO:0000256" key="10">
    <source>
        <dbReference type="SAM" id="MobiDB-lite"/>
    </source>
</evidence>
<protein>
    <submittedName>
        <fullName evidence="14">Uncharacterized protein</fullName>
    </submittedName>
</protein>
<reference evidence="14 15" key="1">
    <citation type="submission" date="2018-08" db="EMBL/GenBank/DDBJ databases">
        <authorList>
            <person name="Laetsch R D."/>
            <person name="Stevens L."/>
            <person name="Kumar S."/>
            <person name="Blaxter L. M."/>
        </authorList>
    </citation>
    <scope>NUCLEOTIDE SEQUENCE [LARGE SCALE GENOMIC DNA]</scope>
</reference>
<dbReference type="Pfam" id="PF07529">
    <property type="entry name" value="HSA"/>
    <property type="match status" value="1"/>
</dbReference>
<dbReference type="FunFam" id="3.40.50.10810:FF:000005">
    <property type="entry name" value="Photoperiod-independent early flowering 1"/>
    <property type="match status" value="1"/>
</dbReference>
<dbReference type="GO" id="GO:0005524">
    <property type="term" value="F:ATP binding"/>
    <property type="evidence" value="ECO:0007669"/>
    <property type="project" value="UniProtKB-KW"/>
</dbReference>
<dbReference type="PANTHER" id="PTHR45685:SF1">
    <property type="entry name" value="HELICASE SRCAP"/>
    <property type="match status" value="1"/>
</dbReference>
<feature type="compositionally biased region" description="Polar residues" evidence="10">
    <location>
        <begin position="515"/>
        <end position="525"/>
    </location>
</feature>
<dbReference type="CDD" id="cd18003">
    <property type="entry name" value="DEXQc_SRCAP"/>
    <property type="match status" value="1"/>
</dbReference>
<dbReference type="Proteomes" id="UP000277928">
    <property type="component" value="Unassembled WGS sequence"/>
</dbReference>
<evidence type="ECO:0000256" key="5">
    <source>
        <dbReference type="ARBA" id="ARBA00022806"/>
    </source>
</evidence>
<dbReference type="EMBL" id="UYRX01000315">
    <property type="protein sequence ID" value="VDK79938.1"/>
    <property type="molecule type" value="Genomic_DNA"/>
</dbReference>
<dbReference type="GO" id="GO:0042393">
    <property type="term" value="F:histone binding"/>
    <property type="evidence" value="ECO:0007669"/>
    <property type="project" value="TreeGrafter"/>
</dbReference>
<feature type="region of interest" description="Disordered" evidence="10">
    <location>
        <begin position="212"/>
        <end position="253"/>
    </location>
</feature>
<feature type="domain" description="HSA" evidence="13">
    <location>
        <begin position="283"/>
        <end position="356"/>
    </location>
</feature>
<proteinExistence type="inferred from homology"/>
<accession>A0A3P6UL64</accession>
<keyword evidence="3" id="KW-0547">Nucleotide-binding</keyword>
<dbReference type="GO" id="GO:0003677">
    <property type="term" value="F:DNA binding"/>
    <property type="evidence" value="ECO:0007669"/>
    <property type="project" value="UniProtKB-KW"/>
</dbReference>
<dbReference type="InterPro" id="IPR014012">
    <property type="entry name" value="HSA_dom"/>
</dbReference>
<keyword evidence="4" id="KW-0378">Hydrolase</keyword>
<feature type="region of interest" description="Disordered" evidence="10">
    <location>
        <begin position="46"/>
        <end position="88"/>
    </location>
</feature>
<feature type="region of interest" description="Disordered" evidence="10">
    <location>
        <begin position="515"/>
        <end position="548"/>
    </location>
</feature>
<keyword evidence="7" id="KW-0156">Chromatin regulator</keyword>
<dbReference type="SUPFAM" id="SSF52540">
    <property type="entry name" value="P-loop containing nucleoside triphosphate hydrolases"/>
    <property type="match status" value="2"/>
</dbReference>
<feature type="compositionally biased region" description="Low complexity" evidence="10">
    <location>
        <begin position="1941"/>
        <end position="1952"/>
    </location>
</feature>
<dbReference type="InterPro" id="IPR014001">
    <property type="entry name" value="Helicase_ATP-bd"/>
</dbReference>
<dbReference type="SMART" id="SM00490">
    <property type="entry name" value="HELICc"/>
    <property type="match status" value="1"/>
</dbReference>
<dbReference type="Gene3D" id="1.20.120.850">
    <property type="entry name" value="SWI2/SNF2 ATPases, N-terminal domain"/>
    <property type="match status" value="1"/>
</dbReference>
<evidence type="ECO:0000256" key="1">
    <source>
        <dbReference type="ARBA" id="ARBA00004123"/>
    </source>
</evidence>
<evidence type="ECO:0000259" key="12">
    <source>
        <dbReference type="PROSITE" id="PS51194"/>
    </source>
</evidence>
<comment type="subcellular location">
    <subcellularLocation>
        <location evidence="1">Nucleus</location>
    </subcellularLocation>
</comment>
<feature type="domain" description="Helicase C-terminal" evidence="12">
    <location>
        <begin position="1377"/>
        <end position="1523"/>
    </location>
</feature>
<keyword evidence="6" id="KW-0067">ATP-binding</keyword>
<keyword evidence="5" id="KW-0347">Helicase</keyword>
<dbReference type="PROSITE" id="PS51204">
    <property type="entry name" value="HSA"/>
    <property type="match status" value="1"/>
</dbReference>
<evidence type="ECO:0000256" key="4">
    <source>
        <dbReference type="ARBA" id="ARBA00022801"/>
    </source>
</evidence>
<feature type="compositionally biased region" description="Basic and acidic residues" evidence="10">
    <location>
        <begin position="1964"/>
        <end position="1982"/>
    </location>
</feature>
<evidence type="ECO:0000313" key="15">
    <source>
        <dbReference type="Proteomes" id="UP000277928"/>
    </source>
</evidence>
<dbReference type="Gene3D" id="3.40.50.10810">
    <property type="entry name" value="Tandem AAA-ATPase domain"/>
    <property type="match status" value="1"/>
</dbReference>
<dbReference type="PROSITE" id="PS51194">
    <property type="entry name" value="HELICASE_CTER"/>
    <property type="match status" value="1"/>
</dbReference>
<dbReference type="FunFam" id="3.40.50.300:FF:001674">
    <property type="entry name" value="E1A-binding protein p400 isoform X7"/>
    <property type="match status" value="1"/>
</dbReference>
<keyword evidence="9" id="KW-0539">Nucleus</keyword>
<dbReference type="GO" id="GO:0006338">
    <property type="term" value="P:chromatin remodeling"/>
    <property type="evidence" value="ECO:0007669"/>
    <property type="project" value="TreeGrafter"/>
</dbReference>
<dbReference type="GO" id="GO:0004386">
    <property type="term" value="F:helicase activity"/>
    <property type="evidence" value="ECO:0007669"/>
    <property type="project" value="UniProtKB-KW"/>
</dbReference>
<evidence type="ECO:0000256" key="3">
    <source>
        <dbReference type="ARBA" id="ARBA00022741"/>
    </source>
</evidence>
<gene>
    <name evidence="14" type="ORF">NLS_LOCUS4720</name>
</gene>
<dbReference type="OrthoDB" id="448448at2759"/>
<evidence type="ECO:0000256" key="9">
    <source>
        <dbReference type="ARBA" id="ARBA00023242"/>
    </source>
</evidence>
<dbReference type="SMART" id="SM00487">
    <property type="entry name" value="DEXDc"/>
    <property type="match status" value="1"/>
</dbReference>
<dbReference type="InterPro" id="IPR000330">
    <property type="entry name" value="SNF2_N"/>
</dbReference>
<organism evidence="14 15">
    <name type="scientific">Litomosoides sigmodontis</name>
    <name type="common">Filarial nematode worm</name>
    <dbReference type="NCBI Taxonomy" id="42156"/>
    <lineage>
        <taxon>Eukaryota</taxon>
        <taxon>Metazoa</taxon>
        <taxon>Ecdysozoa</taxon>
        <taxon>Nematoda</taxon>
        <taxon>Chromadorea</taxon>
        <taxon>Rhabditida</taxon>
        <taxon>Spirurina</taxon>
        <taxon>Spiruromorpha</taxon>
        <taxon>Filarioidea</taxon>
        <taxon>Onchocercidae</taxon>
        <taxon>Litomosoides</taxon>
    </lineage>
</organism>
<dbReference type="CDD" id="cd18793">
    <property type="entry name" value="SF2_C_SNF"/>
    <property type="match status" value="1"/>
</dbReference>
<feature type="region of interest" description="Disordered" evidence="10">
    <location>
        <begin position="1941"/>
        <end position="2000"/>
    </location>
</feature>
<dbReference type="Pfam" id="PF00271">
    <property type="entry name" value="Helicase_C"/>
    <property type="match status" value="1"/>
</dbReference>
<dbReference type="Gene3D" id="3.40.50.300">
    <property type="entry name" value="P-loop containing nucleotide triphosphate hydrolases"/>
    <property type="match status" value="1"/>
</dbReference>
<evidence type="ECO:0000256" key="6">
    <source>
        <dbReference type="ARBA" id="ARBA00022840"/>
    </source>
</evidence>
<evidence type="ECO:0000256" key="2">
    <source>
        <dbReference type="ARBA" id="ARBA00009220"/>
    </source>
</evidence>
<dbReference type="InterPro" id="IPR001650">
    <property type="entry name" value="Helicase_C-like"/>
</dbReference>
<dbReference type="OMA" id="TEHIIKC"/>
<dbReference type="InterPro" id="IPR027417">
    <property type="entry name" value="P-loop_NTPase"/>
</dbReference>
<dbReference type="GO" id="GO:0000812">
    <property type="term" value="C:Swr1 complex"/>
    <property type="evidence" value="ECO:0007669"/>
    <property type="project" value="TreeGrafter"/>
</dbReference>
<comment type="similarity">
    <text evidence="2">Belongs to the SNF2/RAD54 helicase family. SWR1 subfamily.</text>
</comment>
<dbReference type="InterPro" id="IPR050520">
    <property type="entry name" value="INO80/SWR1_helicase"/>
</dbReference>
<evidence type="ECO:0000259" key="11">
    <source>
        <dbReference type="PROSITE" id="PS51192"/>
    </source>
</evidence>
<feature type="compositionally biased region" description="Polar residues" evidence="10">
    <location>
        <begin position="212"/>
        <end position="243"/>
    </location>
</feature>
<dbReference type="InterPro" id="IPR038718">
    <property type="entry name" value="SNF2-like_sf"/>
</dbReference>
<evidence type="ECO:0000256" key="7">
    <source>
        <dbReference type="ARBA" id="ARBA00022853"/>
    </source>
</evidence>
<feature type="region of interest" description="Disordered" evidence="10">
    <location>
        <begin position="1124"/>
        <end position="1144"/>
    </location>
</feature>